<dbReference type="EMBL" id="NCXP01000009">
    <property type="protein sequence ID" value="OSC41183.1"/>
    <property type="molecule type" value="Genomic_DNA"/>
</dbReference>
<dbReference type="OrthoDB" id="4739039at2"/>
<sequence>MEFQLRQELREYAVKVRQLAYTLPNGAGEHALLQMSEQMTITADQLALSRPGESEDEDWVC</sequence>
<gene>
    <name evidence="1" type="ORF">B8W66_10505</name>
</gene>
<dbReference type="AlphaFoldDB" id="A0A1X2LVR7"/>
<reference evidence="1 2" key="1">
    <citation type="submission" date="2017-04" db="EMBL/GenBank/DDBJ databases">
        <title>The new phylogeny of genus Mycobacterium.</title>
        <authorList>
            <person name="Tortoli E."/>
            <person name="Trovato A."/>
            <person name="Cirillo D.M."/>
        </authorList>
    </citation>
    <scope>NUCLEOTIDE SEQUENCE [LARGE SCALE GENOMIC DNA]</scope>
    <source>
        <strain evidence="1 2">TBL 1200985</strain>
    </source>
</reference>
<proteinExistence type="predicted"/>
<organism evidence="1 2">
    <name type="scientific">Mycobacterium decipiens</name>
    <dbReference type="NCBI Taxonomy" id="1430326"/>
    <lineage>
        <taxon>Bacteria</taxon>
        <taxon>Bacillati</taxon>
        <taxon>Actinomycetota</taxon>
        <taxon>Actinomycetes</taxon>
        <taxon>Mycobacteriales</taxon>
        <taxon>Mycobacteriaceae</taxon>
        <taxon>Mycobacterium</taxon>
    </lineage>
</organism>
<comment type="caution">
    <text evidence="1">The sequence shown here is derived from an EMBL/GenBank/DDBJ whole genome shotgun (WGS) entry which is preliminary data.</text>
</comment>
<protein>
    <submittedName>
        <fullName evidence="1">Uncharacterized protein</fullName>
    </submittedName>
</protein>
<evidence type="ECO:0000313" key="2">
    <source>
        <dbReference type="Proteomes" id="UP000193247"/>
    </source>
</evidence>
<dbReference type="Proteomes" id="UP000193247">
    <property type="component" value="Unassembled WGS sequence"/>
</dbReference>
<accession>A0A1X2LVR7</accession>
<evidence type="ECO:0000313" key="1">
    <source>
        <dbReference type="EMBL" id="OSC41183.1"/>
    </source>
</evidence>
<name>A0A1X2LVR7_9MYCO</name>
<keyword evidence="2" id="KW-1185">Reference proteome</keyword>